<sequence>MELEQIKGKYDAIFSLGQNCLPAIQLERNGIRPYTGVIDWMDSVELEGINRLLQDRFQHFMKLENMEYAGQAGNFQLIRDMLFGIIVVHDFPADRNTPDHWPSYPEFRIKIDRRIERFLQKVATCKKILFVRTGGHLEEAEVLQSVLKGLVKHDFRVLLVNHEPVQGVVERRWPLKKLCAVSIPDGPEIWNGNDHHWRQLLSGIKLEDKS</sequence>
<organism evidence="1 2">
    <name type="scientific">Paenibacillus oenotherae</name>
    <dbReference type="NCBI Taxonomy" id="1435645"/>
    <lineage>
        <taxon>Bacteria</taxon>
        <taxon>Bacillati</taxon>
        <taxon>Bacillota</taxon>
        <taxon>Bacilli</taxon>
        <taxon>Bacillales</taxon>
        <taxon>Paenibacillaceae</taxon>
        <taxon>Paenibacillus</taxon>
    </lineage>
</organism>
<dbReference type="InterPro" id="IPR014903">
    <property type="entry name" value="DUF1796"/>
</dbReference>
<accession>A0ABS7D367</accession>
<evidence type="ECO:0000313" key="1">
    <source>
        <dbReference type="EMBL" id="MBW7474370.1"/>
    </source>
</evidence>
<dbReference type="Proteomes" id="UP000812277">
    <property type="component" value="Unassembled WGS sequence"/>
</dbReference>
<dbReference type="RefSeq" id="WP_219871623.1">
    <property type="nucleotide sequence ID" value="NZ_JAHZIJ010000003.1"/>
</dbReference>
<keyword evidence="2" id="KW-1185">Reference proteome</keyword>
<evidence type="ECO:0000313" key="2">
    <source>
        <dbReference type="Proteomes" id="UP000812277"/>
    </source>
</evidence>
<proteinExistence type="predicted"/>
<reference evidence="1 2" key="1">
    <citation type="submission" date="2021-07" db="EMBL/GenBank/DDBJ databases">
        <title>Paenibacillus radiodurans sp. nov., isolated from the southeastern edge of Tengger Desert.</title>
        <authorList>
            <person name="Zhang G."/>
        </authorList>
    </citation>
    <scope>NUCLEOTIDE SEQUENCE [LARGE SCALE GENOMIC DNA]</scope>
    <source>
        <strain evidence="1 2">DT7-4</strain>
    </source>
</reference>
<dbReference type="Pfam" id="PF08795">
    <property type="entry name" value="DUF1796"/>
    <property type="match status" value="1"/>
</dbReference>
<comment type="caution">
    <text evidence="1">The sequence shown here is derived from an EMBL/GenBank/DDBJ whole genome shotgun (WGS) entry which is preliminary data.</text>
</comment>
<gene>
    <name evidence="1" type="ORF">K0T92_06405</name>
</gene>
<name>A0ABS7D367_9BACL</name>
<protein>
    <submittedName>
        <fullName evidence="1">Papain-like cysteine peptidase</fullName>
    </submittedName>
</protein>
<dbReference type="EMBL" id="JAHZIJ010000003">
    <property type="protein sequence ID" value="MBW7474370.1"/>
    <property type="molecule type" value="Genomic_DNA"/>
</dbReference>